<dbReference type="PROSITE" id="PS50001">
    <property type="entry name" value="SH2"/>
    <property type="match status" value="1"/>
</dbReference>
<evidence type="ECO:0000256" key="1">
    <source>
        <dbReference type="ARBA" id="ARBA00022999"/>
    </source>
</evidence>
<dbReference type="GO" id="GO:0005942">
    <property type="term" value="C:phosphatidylinositol 3-kinase complex"/>
    <property type="evidence" value="ECO:0007669"/>
    <property type="project" value="TreeGrafter"/>
</dbReference>
<evidence type="ECO:0000256" key="2">
    <source>
        <dbReference type="PROSITE-ProRule" id="PRU00191"/>
    </source>
</evidence>
<keyword evidence="1 2" id="KW-0727">SH2 domain</keyword>
<feature type="compositionally biased region" description="Low complexity" evidence="3">
    <location>
        <begin position="194"/>
        <end position="208"/>
    </location>
</feature>
<dbReference type="SUPFAM" id="SSF55550">
    <property type="entry name" value="SH2 domain"/>
    <property type="match status" value="1"/>
</dbReference>
<dbReference type="GO" id="GO:0035556">
    <property type="term" value="P:intracellular signal transduction"/>
    <property type="evidence" value="ECO:0007669"/>
    <property type="project" value="InterPro"/>
</dbReference>
<dbReference type="AlphaFoldDB" id="A0A6V7JXM2"/>
<feature type="domain" description="SH2" evidence="4">
    <location>
        <begin position="345"/>
        <end position="458"/>
    </location>
</feature>
<sequence>MLTAVCPNCRHRFPVPGYCNSTAEPQQKHIDRSTQMQTDYCPNQLRPSHCGCFINAPTIINGPTIIQTGNVIKNNYPLFNNPLWREPTPEVEINSSCDLSGGTVTITTPRIQSVIMGDDVIDDFNVQPPTIKIRPKCAGSGGVAQKRPSHDLSEETEKLNYYGKHVPLTRVPELLVQSPPSGCQELPGTRRSDTTSTRSALSSTSSSSNKCQVGNNSGVEIKINATVQLPPNVGQCTFNITATATSSADTSPTVKVRNYFNGGGIIGSTDCCTSMPVESTPVGSNVRTPTPAEWQRMIAAASVLSPPTTPVTRVARCPWIFDPLQNEKELAKLQEIKQSLLATGWYYGQVNCQESAKLLKNTSQGTWLLRDSSDSRFALSLSVQTQKGPTSVRIIYSMGKFRLDAEPNITNSMPTFDCPVKMMEYYIKYSKSIKEDQRHVWVDMNGVLFSQIYVTKPLVKEVRSLSHLARLAIDKSRLRVDNLPGPIRKFIDEYPFTL</sequence>
<dbReference type="PANTHER" id="PTHR10155">
    <property type="entry name" value="PHOSPHATIDYLINOSITOL 3-KINASE REGULATORY SUBUNIT"/>
    <property type="match status" value="1"/>
</dbReference>
<evidence type="ECO:0000313" key="5">
    <source>
        <dbReference type="EMBL" id="CAD1556854.1"/>
    </source>
</evidence>
<feature type="region of interest" description="Disordered" evidence="3">
    <location>
        <begin position="178"/>
        <end position="214"/>
    </location>
</feature>
<dbReference type="PANTHER" id="PTHR10155:SF16">
    <property type="entry name" value="SUPPRESSOR OF CYTOKINE SIGNALING 2"/>
    <property type="match status" value="1"/>
</dbReference>
<dbReference type="GO" id="GO:0046935">
    <property type="term" value="F:1-phosphatidylinositol-3-kinase regulator activity"/>
    <property type="evidence" value="ECO:0007669"/>
    <property type="project" value="TreeGrafter"/>
</dbReference>
<dbReference type="CDD" id="cd09923">
    <property type="entry name" value="SH2_SOCS_family"/>
    <property type="match status" value="1"/>
</dbReference>
<protein>
    <recommendedName>
        <fullName evidence="4">SH2 domain-containing protein</fullName>
    </recommendedName>
</protein>
<accession>A0A6V7JXM2</accession>
<evidence type="ECO:0000256" key="3">
    <source>
        <dbReference type="SAM" id="MobiDB-lite"/>
    </source>
</evidence>
<evidence type="ECO:0000259" key="4">
    <source>
        <dbReference type="PROSITE" id="PS50001"/>
    </source>
</evidence>
<proteinExistence type="predicted"/>
<dbReference type="GO" id="GO:0046854">
    <property type="term" value="P:phosphatidylinositol phosphate biosynthetic process"/>
    <property type="evidence" value="ECO:0007669"/>
    <property type="project" value="TreeGrafter"/>
</dbReference>
<dbReference type="Pfam" id="PF00017">
    <property type="entry name" value="SH2"/>
    <property type="match status" value="1"/>
</dbReference>
<reference evidence="5" key="1">
    <citation type="submission" date="2020-07" db="EMBL/GenBank/DDBJ databases">
        <authorList>
            <person name="Ferguson B K."/>
        </authorList>
    </citation>
    <scope>NUCLEOTIDE SEQUENCE</scope>
    <source>
        <strain evidence="5">L06</strain>
    </source>
</reference>
<dbReference type="SUPFAM" id="SSF158235">
    <property type="entry name" value="SOCS box-like"/>
    <property type="match status" value="1"/>
</dbReference>
<dbReference type="Gene3D" id="3.30.505.10">
    <property type="entry name" value="SH2 domain"/>
    <property type="match status" value="1"/>
</dbReference>
<organism evidence="5">
    <name type="scientific">Bracon brevicornis</name>
    <dbReference type="NCBI Taxonomy" id="1563983"/>
    <lineage>
        <taxon>Eukaryota</taxon>
        <taxon>Metazoa</taxon>
        <taxon>Ecdysozoa</taxon>
        <taxon>Arthropoda</taxon>
        <taxon>Hexapoda</taxon>
        <taxon>Insecta</taxon>
        <taxon>Pterygota</taxon>
        <taxon>Neoptera</taxon>
        <taxon>Endopterygota</taxon>
        <taxon>Hymenoptera</taxon>
        <taxon>Apocrita</taxon>
        <taxon>Ichneumonoidea</taxon>
        <taxon>Braconidae</taxon>
        <taxon>Braconinae</taxon>
        <taxon>Bracon</taxon>
    </lineage>
</organism>
<dbReference type="EMBL" id="CADCXW020000021">
    <property type="protein sequence ID" value="CAD1556854.1"/>
    <property type="molecule type" value="Genomic_DNA"/>
</dbReference>
<dbReference type="SMART" id="SM00252">
    <property type="entry name" value="SH2"/>
    <property type="match status" value="1"/>
</dbReference>
<dbReference type="InterPro" id="IPR036036">
    <property type="entry name" value="SOCS_box-like_dom_sf"/>
</dbReference>
<dbReference type="InterPro" id="IPR036860">
    <property type="entry name" value="SH2_dom_sf"/>
</dbReference>
<dbReference type="InterPro" id="IPR000980">
    <property type="entry name" value="SH2"/>
</dbReference>
<name>A0A6V7JXM2_9HYME</name>
<gene>
    <name evidence="5" type="ORF">BBRV_LOCUS64691</name>
</gene>